<dbReference type="InterPro" id="IPR002182">
    <property type="entry name" value="NB-ARC"/>
</dbReference>
<dbReference type="STRING" id="4432.A0A1U7ZAG9"/>
<keyword evidence="2" id="KW-0547">Nucleotide-binding</keyword>
<dbReference type="Pfam" id="PF23598">
    <property type="entry name" value="LRR_14"/>
    <property type="match status" value="1"/>
</dbReference>
<evidence type="ECO:0000259" key="5">
    <source>
        <dbReference type="Pfam" id="PF18052"/>
    </source>
</evidence>
<reference evidence="9" key="1">
    <citation type="submission" date="2025-08" db="UniProtKB">
        <authorList>
            <consortium name="RefSeq"/>
        </authorList>
    </citation>
    <scope>IDENTIFICATION</scope>
</reference>
<dbReference type="Pfam" id="PF23559">
    <property type="entry name" value="WHD_DRP"/>
    <property type="match status" value="1"/>
</dbReference>
<keyword evidence="8" id="KW-1185">Reference proteome</keyword>
<feature type="domain" description="Disease resistance N-terminal" evidence="5">
    <location>
        <begin position="5"/>
        <end position="87"/>
    </location>
</feature>
<feature type="domain" description="Disease resistance protein winged helix" evidence="6">
    <location>
        <begin position="430"/>
        <end position="500"/>
    </location>
</feature>
<evidence type="ECO:0000259" key="6">
    <source>
        <dbReference type="Pfam" id="PF23559"/>
    </source>
</evidence>
<dbReference type="KEGG" id="nnu:104588068"/>
<evidence type="ECO:0000256" key="2">
    <source>
        <dbReference type="ARBA" id="ARBA00022741"/>
    </source>
</evidence>
<dbReference type="OMA" id="CKLGNCK"/>
<dbReference type="SUPFAM" id="SSF52058">
    <property type="entry name" value="L domain-like"/>
    <property type="match status" value="1"/>
</dbReference>
<dbReference type="GeneID" id="104588068"/>
<dbReference type="AlphaFoldDB" id="A0A1U7ZAG9"/>
<dbReference type="Gene3D" id="1.10.10.10">
    <property type="entry name" value="Winged helix-like DNA-binding domain superfamily/Winged helix DNA-binding domain"/>
    <property type="match status" value="1"/>
</dbReference>
<dbReference type="InterPro" id="IPR044974">
    <property type="entry name" value="Disease_R_plants"/>
</dbReference>
<dbReference type="InterPro" id="IPR027417">
    <property type="entry name" value="P-loop_NTPase"/>
</dbReference>
<dbReference type="InterPro" id="IPR036388">
    <property type="entry name" value="WH-like_DNA-bd_sf"/>
</dbReference>
<proteinExistence type="predicted"/>
<dbReference type="InterPro" id="IPR058922">
    <property type="entry name" value="WHD_DRP"/>
</dbReference>
<dbReference type="RefSeq" id="XP_010244175.1">
    <property type="nucleotide sequence ID" value="XM_010245873.2"/>
</dbReference>
<protein>
    <submittedName>
        <fullName evidence="9">Disease resistance protein RPM1-like</fullName>
    </submittedName>
</protein>
<dbReference type="Pfam" id="PF18052">
    <property type="entry name" value="Rx_N"/>
    <property type="match status" value="1"/>
</dbReference>
<keyword evidence="3" id="KW-0611">Plant defense</keyword>
<keyword evidence="1" id="KW-0677">Repeat</keyword>
<dbReference type="InterPro" id="IPR038005">
    <property type="entry name" value="RX-like_CC"/>
</dbReference>
<evidence type="ECO:0000259" key="4">
    <source>
        <dbReference type="Pfam" id="PF00931"/>
    </source>
</evidence>
<dbReference type="Gene3D" id="3.80.10.10">
    <property type="entry name" value="Ribonuclease Inhibitor"/>
    <property type="match status" value="1"/>
</dbReference>
<evidence type="ECO:0000259" key="7">
    <source>
        <dbReference type="Pfam" id="PF23598"/>
    </source>
</evidence>
<dbReference type="InterPro" id="IPR042197">
    <property type="entry name" value="Apaf_helical"/>
</dbReference>
<evidence type="ECO:0000313" key="9">
    <source>
        <dbReference type="RefSeq" id="XP_010244175.1"/>
    </source>
</evidence>
<dbReference type="Gene3D" id="1.20.5.4130">
    <property type="match status" value="1"/>
</dbReference>
<dbReference type="Pfam" id="PF00931">
    <property type="entry name" value="NB-ARC"/>
    <property type="match status" value="1"/>
</dbReference>
<dbReference type="CDD" id="cd14798">
    <property type="entry name" value="RX-CC_like"/>
    <property type="match status" value="1"/>
</dbReference>
<dbReference type="Proteomes" id="UP000189703">
    <property type="component" value="Unplaced"/>
</dbReference>
<evidence type="ECO:0000256" key="1">
    <source>
        <dbReference type="ARBA" id="ARBA00022737"/>
    </source>
</evidence>
<evidence type="ECO:0000313" key="8">
    <source>
        <dbReference type="Proteomes" id="UP000189703"/>
    </source>
</evidence>
<accession>A0A1U7ZAG9</accession>
<dbReference type="InterPro" id="IPR041118">
    <property type="entry name" value="Rx_N"/>
</dbReference>
<dbReference type="FunFam" id="1.10.10.10:FF:000322">
    <property type="entry name" value="Probable disease resistance protein At1g63360"/>
    <property type="match status" value="1"/>
</dbReference>
<dbReference type="PANTHER" id="PTHR23155:SF1205">
    <property type="entry name" value="DISEASE RESISTANCE PROTEIN RPM1"/>
    <property type="match status" value="1"/>
</dbReference>
<dbReference type="PRINTS" id="PR00364">
    <property type="entry name" value="DISEASERSIST"/>
</dbReference>
<dbReference type="InterPro" id="IPR055414">
    <property type="entry name" value="LRR_R13L4/SHOC2-like"/>
</dbReference>
<gene>
    <name evidence="9" type="primary">LOC104588068</name>
</gene>
<dbReference type="GO" id="GO:0051707">
    <property type="term" value="P:response to other organism"/>
    <property type="evidence" value="ECO:0007669"/>
    <property type="project" value="UniProtKB-ARBA"/>
</dbReference>
<dbReference type="GO" id="GO:0043531">
    <property type="term" value="F:ADP binding"/>
    <property type="evidence" value="ECO:0007669"/>
    <property type="project" value="InterPro"/>
</dbReference>
<dbReference type="PANTHER" id="PTHR23155">
    <property type="entry name" value="DISEASE RESISTANCE PROTEIN RP"/>
    <property type="match status" value="1"/>
</dbReference>
<feature type="domain" description="Disease resistance R13L4/SHOC-2-like LRR" evidence="7">
    <location>
        <begin position="563"/>
        <end position="866"/>
    </location>
</feature>
<name>A0A1U7ZAG9_NELNU</name>
<feature type="domain" description="NB-ARC" evidence="4">
    <location>
        <begin position="172"/>
        <end position="345"/>
    </location>
</feature>
<evidence type="ECO:0000256" key="3">
    <source>
        <dbReference type="ARBA" id="ARBA00022821"/>
    </source>
</evidence>
<dbReference type="Gene3D" id="3.40.50.300">
    <property type="entry name" value="P-loop containing nucleotide triphosphate hydrolases"/>
    <property type="match status" value="1"/>
</dbReference>
<dbReference type="OrthoDB" id="598235at2759"/>
<sequence>MAERAVSILVQYLGFVLIEEGRLLHGVDREVRYIKDELDFMRAFLEDADTKAETDKGVKTWVKQVRELVYDVEDVLDKYVLRIVQEYKFKHWSIRFVFRSARFLKELKSRHKLGSQIKEIKERVREIKERRERYNFSSSITPGSNLSLENDLIQDPPVASLFIEETNLVGIEQRREELVGWLLDEEPDRRVLAVVGMGGLGKTTLVKKVYDDRRVNEHFDCQAWVTVSKSFRVQELLKDMIKQFCEARKEPVPADLEAMGRVERLIMAYLQSKRYVIIFDDVWSTDLRFLVEHVFPLNDYGSRIILTTRLTDVASSYARPPNRIYDLQPLSQQDAWELFCKKAFGGDCPQELHELSHKIVDKCQGTPLAIATVGSLLGRKRVKSASEWKQFYDSMGYELDSSPAMKRLLWLSYNDLPHPQKYCFLYISSFPEDYAIECGRLVKLWIAEGLIEEVRGKTPEEVALNYLNELIQRSLVQVAHLNIYGEVSRCRVHDILREIILSKSKDDNFYEVYPEPKTRWQPINARRLSILENSDRVSLNTRNLSRLRTLLMFGIDGFQEKSAKQLLSNFKLLRVLDLQGAPLENFPDEIVTLYHLRYLSLKRTKIRKIPKSLGKLKYLETLDLRRTLVVKLPVRISKLHHLRHLLASNIDNDIDHPAVDVHNGIGRLTALQKLSFIEATEGSSIAEELGSLTQLRTFGIKILGEEDGQNICSSIDKMNDLRSLKLDVKQPKLVDFNLISSPPRLLRRLWLDAKLNNLPYWLSSLENLVYLRLGWSWLRDDPIKVLQSLPKLEELYLNGVYEAEQLHFEAQGFGRLRALEIGVSYNVKSVVMDDGALPVLESLYMSTCEALKQLPLGIQHLRKLKYFSSTNMPNEFDMAILQLDNEQEQDGLNPLQHINKINFGILLDDGRWLYYSKEEYRRTMERLQRQNDSNNISTPEDMFKLTKQTILAGRRQFARYWYEQ</sequence>
<dbReference type="Gene3D" id="1.10.8.430">
    <property type="entry name" value="Helical domain of apoptotic protease-activating factors"/>
    <property type="match status" value="1"/>
</dbReference>
<dbReference type="FunFam" id="3.40.50.300:FF:001091">
    <property type="entry name" value="Probable disease resistance protein At1g61300"/>
    <property type="match status" value="1"/>
</dbReference>
<dbReference type="GO" id="GO:0006952">
    <property type="term" value="P:defense response"/>
    <property type="evidence" value="ECO:0007669"/>
    <property type="project" value="UniProtKB-KW"/>
</dbReference>
<dbReference type="eggNOG" id="KOG4658">
    <property type="taxonomic scope" value="Eukaryota"/>
</dbReference>
<dbReference type="InterPro" id="IPR032675">
    <property type="entry name" value="LRR_dom_sf"/>
</dbReference>
<dbReference type="SUPFAM" id="SSF52540">
    <property type="entry name" value="P-loop containing nucleoside triphosphate hydrolases"/>
    <property type="match status" value="1"/>
</dbReference>
<organism evidence="8 9">
    <name type="scientific">Nelumbo nucifera</name>
    <name type="common">Sacred lotus</name>
    <dbReference type="NCBI Taxonomy" id="4432"/>
    <lineage>
        <taxon>Eukaryota</taxon>
        <taxon>Viridiplantae</taxon>
        <taxon>Streptophyta</taxon>
        <taxon>Embryophyta</taxon>
        <taxon>Tracheophyta</taxon>
        <taxon>Spermatophyta</taxon>
        <taxon>Magnoliopsida</taxon>
        <taxon>Proteales</taxon>
        <taxon>Nelumbonaceae</taxon>
        <taxon>Nelumbo</taxon>
    </lineage>
</organism>